<dbReference type="AlphaFoldDB" id="A0AAV5RXD0"/>
<dbReference type="SUPFAM" id="SSF58038">
    <property type="entry name" value="SNARE fusion complex"/>
    <property type="match status" value="1"/>
</dbReference>
<keyword evidence="3" id="KW-0812">Transmembrane</keyword>
<keyword evidence="3" id="KW-1133">Transmembrane helix</keyword>
<evidence type="ECO:0000256" key="1">
    <source>
        <dbReference type="ARBA" id="ARBA00022927"/>
    </source>
</evidence>
<protein>
    <submittedName>
        <fullName evidence="5">Nyv1 protein</fullName>
    </submittedName>
</protein>
<feature type="domain" description="V-SNARE coiled-coil homology" evidence="4">
    <location>
        <begin position="154"/>
        <end position="214"/>
    </location>
</feature>
<dbReference type="InterPro" id="IPR042855">
    <property type="entry name" value="V_SNARE_CC"/>
</dbReference>
<organism evidence="5 6">
    <name type="scientific">Maudiozyma humilis</name>
    <name type="common">Sour dough yeast</name>
    <name type="synonym">Kazachstania humilis</name>
    <dbReference type="NCBI Taxonomy" id="51915"/>
    <lineage>
        <taxon>Eukaryota</taxon>
        <taxon>Fungi</taxon>
        <taxon>Dikarya</taxon>
        <taxon>Ascomycota</taxon>
        <taxon>Saccharomycotina</taxon>
        <taxon>Saccharomycetes</taxon>
        <taxon>Saccharomycetales</taxon>
        <taxon>Saccharomycetaceae</taxon>
        <taxon>Maudiozyma</taxon>
    </lineage>
</organism>
<dbReference type="PANTHER" id="PTHR21136:SF168">
    <property type="entry name" value="VESICLE-ASSOCIATED MEMBRANE PROTEIN 9"/>
    <property type="match status" value="1"/>
</dbReference>
<comment type="caution">
    <text evidence="5">The sequence shown here is derived from an EMBL/GenBank/DDBJ whole genome shotgun (WGS) entry which is preliminary data.</text>
</comment>
<keyword evidence="2" id="KW-0175">Coiled coil</keyword>
<dbReference type="PANTHER" id="PTHR21136">
    <property type="entry name" value="SNARE PROTEINS"/>
    <property type="match status" value="1"/>
</dbReference>
<dbReference type="Gene3D" id="1.20.5.110">
    <property type="match status" value="1"/>
</dbReference>
<dbReference type="InterPro" id="IPR001388">
    <property type="entry name" value="Synaptobrevin-like"/>
</dbReference>
<evidence type="ECO:0000313" key="6">
    <source>
        <dbReference type="Proteomes" id="UP001377567"/>
    </source>
</evidence>
<feature type="transmembrane region" description="Helical" evidence="3">
    <location>
        <begin position="219"/>
        <end position="239"/>
    </location>
</feature>
<dbReference type="InterPro" id="IPR038426">
    <property type="entry name" value="Nyv1_longin_sf"/>
</dbReference>
<dbReference type="Gene3D" id="3.30.450.230">
    <property type="entry name" value="Vacuolar R-SNARE Nyv1, longin domain"/>
    <property type="match status" value="1"/>
</dbReference>
<evidence type="ECO:0000259" key="4">
    <source>
        <dbReference type="PROSITE" id="PS50892"/>
    </source>
</evidence>
<evidence type="ECO:0000256" key="3">
    <source>
        <dbReference type="SAM" id="Phobius"/>
    </source>
</evidence>
<gene>
    <name evidence="5" type="ORF">DAKH74_026280</name>
</gene>
<keyword evidence="3" id="KW-0472">Membrane</keyword>
<dbReference type="PRINTS" id="PR00219">
    <property type="entry name" value="SYNAPTOBREVN"/>
</dbReference>
<dbReference type="Pfam" id="PF00957">
    <property type="entry name" value="Synaptobrevin"/>
    <property type="match status" value="1"/>
</dbReference>
<dbReference type="InterPro" id="IPR019005">
    <property type="entry name" value="Vacuolar_R-SNAR_Nyv1_longi_dom"/>
</dbReference>
<evidence type="ECO:0000256" key="2">
    <source>
        <dbReference type="PROSITE-ProRule" id="PRU00290"/>
    </source>
</evidence>
<accession>A0AAV5RXD0</accession>
<sequence>MQRFDVSYLELFNNGKSVASYFESPQENGNYGSTSAGVTPQVFHKLIKDLVLPKVVSMEGNKVTKVSSTLIDEYECFYTTNPENDEVLVCFAKQDTPKIIPIRILSDLKQEEYSKNDSNIELRVHIGEILDKFHGELISFKKSTLANDSTGNNIGDQAEADVQDVIQIMNDNIDKFLQRQERVSLLVDKTTKLNNSATGFKRKATRINERLWWQRMKNYTLLIFAMVLILSAIFIFYYLR</sequence>
<dbReference type="EMBL" id="BTGD01000006">
    <property type="protein sequence ID" value="GMM56012.1"/>
    <property type="molecule type" value="Genomic_DNA"/>
</dbReference>
<name>A0AAV5RXD0_MAUHU</name>
<dbReference type="Proteomes" id="UP001377567">
    <property type="component" value="Unassembled WGS sequence"/>
</dbReference>
<dbReference type="GO" id="GO:0016192">
    <property type="term" value="P:vesicle-mediated transport"/>
    <property type="evidence" value="ECO:0007669"/>
    <property type="project" value="InterPro"/>
</dbReference>
<dbReference type="PROSITE" id="PS50892">
    <property type="entry name" value="V_SNARE"/>
    <property type="match status" value="1"/>
</dbReference>
<dbReference type="CDD" id="cd15843">
    <property type="entry name" value="R-SNARE"/>
    <property type="match status" value="1"/>
</dbReference>
<keyword evidence="6" id="KW-1185">Reference proteome</keyword>
<proteinExistence type="predicted"/>
<dbReference type="GO" id="GO:0016020">
    <property type="term" value="C:membrane"/>
    <property type="evidence" value="ECO:0007669"/>
    <property type="project" value="InterPro"/>
</dbReference>
<dbReference type="Pfam" id="PF09426">
    <property type="entry name" value="Nyv1_longin"/>
    <property type="match status" value="1"/>
</dbReference>
<keyword evidence="1" id="KW-0813">Transport</keyword>
<dbReference type="GO" id="GO:0015031">
    <property type="term" value="P:protein transport"/>
    <property type="evidence" value="ECO:0007669"/>
    <property type="project" value="UniProtKB-KW"/>
</dbReference>
<dbReference type="InterPro" id="IPR051097">
    <property type="entry name" value="Synaptobrevin-like_transport"/>
</dbReference>
<reference evidence="5 6" key="1">
    <citation type="journal article" date="2023" name="Elife">
        <title>Identification of key yeast species and microbe-microbe interactions impacting larval growth of Drosophila in the wild.</title>
        <authorList>
            <person name="Mure A."/>
            <person name="Sugiura Y."/>
            <person name="Maeda R."/>
            <person name="Honda K."/>
            <person name="Sakurai N."/>
            <person name="Takahashi Y."/>
            <person name="Watada M."/>
            <person name="Katoh T."/>
            <person name="Gotoh A."/>
            <person name="Gotoh Y."/>
            <person name="Taniguchi I."/>
            <person name="Nakamura K."/>
            <person name="Hayashi T."/>
            <person name="Katayama T."/>
            <person name="Uemura T."/>
            <person name="Hattori Y."/>
        </authorList>
    </citation>
    <scope>NUCLEOTIDE SEQUENCE [LARGE SCALE GENOMIC DNA]</scope>
    <source>
        <strain evidence="5 6">KH-74</strain>
    </source>
</reference>
<evidence type="ECO:0000313" key="5">
    <source>
        <dbReference type="EMBL" id="GMM56012.1"/>
    </source>
</evidence>
<keyword evidence="1" id="KW-0653">Protein transport</keyword>